<dbReference type="InterPro" id="IPR017896">
    <property type="entry name" value="4Fe4S_Fe-S-bd"/>
</dbReference>
<evidence type="ECO:0000256" key="1">
    <source>
        <dbReference type="ARBA" id="ARBA00010312"/>
    </source>
</evidence>
<dbReference type="SUPFAM" id="SSF50692">
    <property type="entry name" value="ADC-like"/>
    <property type="match status" value="1"/>
</dbReference>
<dbReference type="EMBL" id="AP025591">
    <property type="protein sequence ID" value="BDG05539.1"/>
    <property type="molecule type" value="Genomic_DNA"/>
</dbReference>
<feature type="domain" description="4Fe-4S ferredoxin-type" evidence="9">
    <location>
        <begin position="736"/>
        <end position="767"/>
    </location>
</feature>
<dbReference type="Pfam" id="PF04879">
    <property type="entry name" value="Molybdop_Fe4S4"/>
    <property type="match status" value="1"/>
</dbReference>
<dbReference type="Gene3D" id="3.40.50.740">
    <property type="match status" value="1"/>
</dbReference>
<dbReference type="SMART" id="SM00926">
    <property type="entry name" value="Molybdop_Fe4S4"/>
    <property type="match status" value="1"/>
</dbReference>
<keyword evidence="6" id="KW-0560">Oxidoreductase</keyword>
<keyword evidence="7" id="KW-0408">Iron</keyword>
<protein>
    <submittedName>
        <fullName evidence="11">Fe-S-cluster-containing hydrogenase</fullName>
    </submittedName>
</protein>
<evidence type="ECO:0000256" key="2">
    <source>
        <dbReference type="ARBA" id="ARBA00022485"/>
    </source>
</evidence>
<dbReference type="Pfam" id="PF01568">
    <property type="entry name" value="Molydop_binding"/>
    <property type="match status" value="1"/>
</dbReference>
<dbReference type="Gene3D" id="3.30.70.20">
    <property type="match status" value="2"/>
</dbReference>
<keyword evidence="8" id="KW-0411">Iron-sulfur</keyword>
<dbReference type="PROSITE" id="PS51669">
    <property type="entry name" value="4FE4S_MOW_BIS_MGD"/>
    <property type="match status" value="1"/>
</dbReference>
<accession>A0ABN6MX64</accession>
<dbReference type="InterPro" id="IPR006311">
    <property type="entry name" value="TAT_signal"/>
</dbReference>
<evidence type="ECO:0000313" key="12">
    <source>
        <dbReference type="Proteomes" id="UP001162891"/>
    </source>
</evidence>
<evidence type="ECO:0000256" key="3">
    <source>
        <dbReference type="ARBA" id="ARBA00022505"/>
    </source>
</evidence>
<dbReference type="Gene3D" id="2.20.25.90">
    <property type="entry name" value="ADC-like domains"/>
    <property type="match status" value="1"/>
</dbReference>
<dbReference type="Pfam" id="PF00384">
    <property type="entry name" value="Molybdopterin"/>
    <property type="match status" value="1"/>
</dbReference>
<dbReference type="PROSITE" id="PS51257">
    <property type="entry name" value="PROKAR_LIPOPROTEIN"/>
    <property type="match status" value="1"/>
</dbReference>
<evidence type="ECO:0000256" key="4">
    <source>
        <dbReference type="ARBA" id="ARBA00022723"/>
    </source>
</evidence>
<keyword evidence="2" id="KW-0004">4Fe-4S</keyword>
<dbReference type="InterPro" id="IPR050612">
    <property type="entry name" value="Prok_Mopterin_Oxidored"/>
</dbReference>
<dbReference type="Gene3D" id="3.40.228.10">
    <property type="entry name" value="Dimethylsulfoxide Reductase, domain 2"/>
    <property type="match status" value="1"/>
</dbReference>
<dbReference type="Gene3D" id="3.30.2070.10">
    <property type="entry name" value="Formate dehydrogenase/DMSO reductase"/>
    <property type="match status" value="1"/>
</dbReference>
<dbReference type="CDD" id="cd10551">
    <property type="entry name" value="PsrB"/>
    <property type="match status" value="1"/>
</dbReference>
<dbReference type="Proteomes" id="UP001162891">
    <property type="component" value="Chromosome"/>
</dbReference>
<keyword evidence="5" id="KW-0732">Signal</keyword>
<gene>
    <name evidence="11" type="ORF">AMOR_45350</name>
</gene>
<sequence length="964" mass="102369">MSDPSERRLGRRTFLQLAGGAGVAAGCSPKAATEKLVPWMVAPEEIVPGRPLFYRTACRECGAGCGVTARTREGRATKLEGNPEDPIGRGALCARGQAAIQELYHPDRFKGPLRRGKDGALTPVSWDEAEDALARAIAAAQAKGPGRVRLLTRLEPGSTGAVQRAFMKAAGGRPEDRVVLAPLAPAPLRAASAALLGVPELPVVDLSAARSVVAFGADLVETWSSPVELARQLAEGRGRLGAERRRLTWVGPRLALTGVSADRWIGCRSGGELAVALGLLRWLLDPASRVSVADAVRPLAAPVLRHAPAELAARAGVEWREIERVARELAVRRPSALLAPGPQSQGPDATALAAVVLVANLALGNVGRTLRYGLDPREDVPSSAAEVRALVAAIGSGGVDVLLLQHADPVGTLPAALGFREALAKVPLVVSFALRPDPTTDRAHLVLPDHHTLESFEDTVPRAGVVNLVQPVMTPLADTRQSAQVLMEVGAKLPTPAPFPSTDPWDVVLARAAEHAKAALGAAPADVAPVHRAAFQRGGYWFEPAATPAPTLRAAAAEPFLELPPAAPAAAGTLDLVVFPTPLRGDGRGADLPWLREVPDALSSVSWSPWVELSPATARRIGVSTGDLVVLGTAAGRVEVPAYLFPGIRDDAAALPIGPEALALLPEGAGDQHVWAGVRATVAAAGKRTRLPVLEGSPYQHGREIVPAVSAAAPSPRRPDLSAKMYPEPAHPEHRWAMAIDLDRCTGCQACMVACHAENNVPVMGPEAARAGRYMGWIRVERYLGDEPGGALDVRLLLMLCQQCTNAPCEPVCPVYATYHTPEGLNAQIYNRCVGTRYCSNNCPYKVRTFNWRDARFERPLDMQLNPDVTVRSRGVMEKCTFCIQRIRYAENEARDAGRPVADGEIVPACAQTCPSRAIVFGDANDPASRVSRLARDGRAFRALEEVNAQPAITYLARVEDGEP</sequence>
<dbReference type="PROSITE" id="PS51318">
    <property type="entry name" value="TAT"/>
    <property type="match status" value="1"/>
</dbReference>
<evidence type="ECO:0000259" key="9">
    <source>
        <dbReference type="PROSITE" id="PS51379"/>
    </source>
</evidence>
<comment type="similarity">
    <text evidence="1">Belongs to the prokaryotic molybdopterin-containing oxidoreductase family.</text>
</comment>
<reference evidence="12" key="1">
    <citation type="journal article" date="2022" name="Int. J. Syst. Evol. Microbiol.">
        <title>Anaeromyxobacter oryzae sp. nov., Anaeromyxobacter diazotrophicus sp. nov. and Anaeromyxobacter paludicola sp. nov., isolated from paddy soils.</title>
        <authorList>
            <person name="Itoh H."/>
            <person name="Xu Z."/>
            <person name="Mise K."/>
            <person name="Masuda Y."/>
            <person name="Ushijima N."/>
            <person name="Hayakawa C."/>
            <person name="Shiratori Y."/>
            <person name="Senoo K."/>
        </authorList>
    </citation>
    <scope>NUCLEOTIDE SEQUENCE [LARGE SCALE GENOMIC DNA]</scope>
    <source>
        <strain evidence="12">Red232</strain>
    </source>
</reference>
<dbReference type="Pfam" id="PF13247">
    <property type="entry name" value="Fer4_11"/>
    <property type="match status" value="1"/>
</dbReference>
<dbReference type="InterPro" id="IPR006657">
    <property type="entry name" value="MoPterin_dinucl-bd_dom"/>
</dbReference>
<dbReference type="InterPro" id="IPR009010">
    <property type="entry name" value="Asp_de-COase-like_dom_sf"/>
</dbReference>
<keyword evidence="4" id="KW-0479">Metal-binding</keyword>
<dbReference type="SUPFAM" id="SSF53706">
    <property type="entry name" value="Formate dehydrogenase/DMSO reductase, domains 1-3"/>
    <property type="match status" value="1"/>
</dbReference>
<keyword evidence="12" id="KW-1185">Reference proteome</keyword>
<evidence type="ECO:0000256" key="8">
    <source>
        <dbReference type="ARBA" id="ARBA00023014"/>
    </source>
</evidence>
<evidence type="ECO:0000313" key="11">
    <source>
        <dbReference type="EMBL" id="BDG05539.1"/>
    </source>
</evidence>
<evidence type="ECO:0000259" key="10">
    <source>
        <dbReference type="PROSITE" id="PS51669"/>
    </source>
</evidence>
<keyword evidence="3" id="KW-0500">Molybdenum</keyword>
<dbReference type="PANTHER" id="PTHR43742:SF9">
    <property type="entry name" value="TETRATHIONATE REDUCTASE SUBUNIT A"/>
    <property type="match status" value="1"/>
</dbReference>
<organism evidence="11 12">
    <name type="scientific">Anaeromyxobacter oryzae</name>
    <dbReference type="NCBI Taxonomy" id="2918170"/>
    <lineage>
        <taxon>Bacteria</taxon>
        <taxon>Pseudomonadati</taxon>
        <taxon>Myxococcota</taxon>
        <taxon>Myxococcia</taxon>
        <taxon>Myxococcales</taxon>
        <taxon>Cystobacterineae</taxon>
        <taxon>Anaeromyxobacteraceae</taxon>
        <taxon>Anaeromyxobacter</taxon>
    </lineage>
</organism>
<dbReference type="Pfam" id="PF12797">
    <property type="entry name" value="Fer4_2"/>
    <property type="match status" value="1"/>
</dbReference>
<evidence type="ECO:0000256" key="7">
    <source>
        <dbReference type="ARBA" id="ARBA00023004"/>
    </source>
</evidence>
<name>A0ABN6MX64_9BACT</name>
<evidence type="ECO:0000256" key="5">
    <source>
        <dbReference type="ARBA" id="ARBA00022729"/>
    </source>
</evidence>
<dbReference type="SUPFAM" id="SSF54862">
    <property type="entry name" value="4Fe-4S ferredoxins"/>
    <property type="match status" value="1"/>
</dbReference>
<dbReference type="InterPro" id="IPR006963">
    <property type="entry name" value="Mopterin_OxRdtase_4Fe-4S_dom"/>
</dbReference>
<dbReference type="PROSITE" id="PS51379">
    <property type="entry name" value="4FE4S_FER_2"/>
    <property type="match status" value="1"/>
</dbReference>
<dbReference type="PANTHER" id="PTHR43742">
    <property type="entry name" value="TRIMETHYLAMINE-N-OXIDE REDUCTASE"/>
    <property type="match status" value="1"/>
</dbReference>
<dbReference type="InterPro" id="IPR006656">
    <property type="entry name" value="Mopterin_OxRdtase"/>
</dbReference>
<proteinExistence type="inferred from homology"/>
<dbReference type="RefSeq" id="WP_248354464.1">
    <property type="nucleotide sequence ID" value="NZ_AP025591.1"/>
</dbReference>
<dbReference type="Gene3D" id="2.40.40.20">
    <property type="match status" value="1"/>
</dbReference>
<feature type="domain" description="4Fe-4S Mo/W bis-MGD-type" evidence="10">
    <location>
        <begin position="51"/>
        <end position="107"/>
    </location>
</feature>
<evidence type="ECO:0000256" key="6">
    <source>
        <dbReference type="ARBA" id="ARBA00023002"/>
    </source>
</evidence>